<evidence type="ECO:0000256" key="3">
    <source>
        <dbReference type="ARBA" id="ARBA00022679"/>
    </source>
</evidence>
<keyword evidence="4" id="KW-0812">Transmembrane</keyword>
<keyword evidence="1" id="KW-1003">Cell membrane</keyword>
<evidence type="ECO:0000256" key="4">
    <source>
        <dbReference type="ARBA" id="ARBA00022692"/>
    </source>
</evidence>
<keyword evidence="6" id="KW-1133">Transmembrane helix</keyword>
<dbReference type="EMBL" id="MHVL01000028">
    <property type="protein sequence ID" value="OHA93032.1"/>
    <property type="molecule type" value="Genomic_DNA"/>
</dbReference>
<accession>A0A1G2T796</accession>
<dbReference type="InterPro" id="IPR050256">
    <property type="entry name" value="Glycosyltransferase_2"/>
</dbReference>
<dbReference type="GO" id="GO:0099621">
    <property type="term" value="F:undecaprenyl-phosphate 4-deoxy-4-formamido-L-arabinose transferase activity"/>
    <property type="evidence" value="ECO:0007669"/>
    <property type="project" value="TreeGrafter"/>
</dbReference>
<reference evidence="9 10" key="1">
    <citation type="journal article" date="2016" name="Nat. Commun.">
        <title>Thousands of microbial genomes shed light on interconnected biogeochemical processes in an aquifer system.</title>
        <authorList>
            <person name="Anantharaman K."/>
            <person name="Brown C.T."/>
            <person name="Hug L.A."/>
            <person name="Sharon I."/>
            <person name="Castelle C.J."/>
            <person name="Probst A.J."/>
            <person name="Thomas B.C."/>
            <person name="Singh A."/>
            <person name="Wilkins M.J."/>
            <person name="Karaoz U."/>
            <person name="Brodie E.L."/>
            <person name="Williams K.H."/>
            <person name="Hubbard S.S."/>
            <person name="Banfield J.F."/>
        </authorList>
    </citation>
    <scope>NUCLEOTIDE SEQUENCE [LARGE SCALE GENOMIC DNA]</scope>
</reference>
<dbReference type="Proteomes" id="UP000179264">
    <property type="component" value="Unassembled WGS sequence"/>
</dbReference>
<organism evidence="9 10">
    <name type="scientific">Candidatus Zambryskibacteria bacterium RIFCSPHIGHO2_02_38_10.5</name>
    <dbReference type="NCBI Taxonomy" id="1802742"/>
    <lineage>
        <taxon>Bacteria</taxon>
        <taxon>Candidatus Zambryskiibacteriota</taxon>
    </lineage>
</organism>
<dbReference type="Gene3D" id="3.90.550.10">
    <property type="entry name" value="Spore Coat Polysaccharide Biosynthesis Protein SpsA, Chain A"/>
    <property type="match status" value="1"/>
</dbReference>
<dbReference type="InterPro" id="IPR029044">
    <property type="entry name" value="Nucleotide-diphossugar_trans"/>
</dbReference>
<evidence type="ECO:0000256" key="2">
    <source>
        <dbReference type="ARBA" id="ARBA00022676"/>
    </source>
</evidence>
<dbReference type="GO" id="GO:0005886">
    <property type="term" value="C:plasma membrane"/>
    <property type="evidence" value="ECO:0007669"/>
    <property type="project" value="TreeGrafter"/>
</dbReference>
<sequence length="236" mass="26734">MTENFKLSSVSFFCPAYNDEGNLPNLIPTVFDFLKENSQKFEIVIIDDGAKDKTGEVAEEMARKFPNTRVVHHIKNKGYTATLKEGFENGKYDYIMYTDGDNQYDVMDSVPYLHFLKDNDVIAGYAIKKAVSGFRKIQSLVYNFLISILFFTSFKDINCALKIFKKSVLDKIKINSDPSGAFIDAELILKANKIGFKIAQFPVVHYKRKTGIASGSKPKLILNTIKDMIKLRLGLL</sequence>
<keyword evidence="7" id="KW-0472">Membrane</keyword>
<evidence type="ECO:0000256" key="5">
    <source>
        <dbReference type="ARBA" id="ARBA00022985"/>
    </source>
</evidence>
<keyword evidence="5" id="KW-0448">Lipopolysaccharide biosynthesis</keyword>
<keyword evidence="3" id="KW-0808">Transferase</keyword>
<dbReference type="Pfam" id="PF00535">
    <property type="entry name" value="Glycos_transf_2"/>
    <property type="match status" value="1"/>
</dbReference>
<protein>
    <recommendedName>
        <fullName evidence="8">Glycosyltransferase 2-like domain-containing protein</fullName>
    </recommendedName>
</protein>
<dbReference type="PANTHER" id="PTHR48090:SF3">
    <property type="entry name" value="UNDECAPRENYL-PHOSPHATE 4-DEOXY-4-FORMAMIDO-L-ARABINOSE TRANSFERASE"/>
    <property type="match status" value="1"/>
</dbReference>
<feature type="domain" description="Glycosyltransferase 2-like" evidence="8">
    <location>
        <begin position="11"/>
        <end position="172"/>
    </location>
</feature>
<evidence type="ECO:0000256" key="7">
    <source>
        <dbReference type="ARBA" id="ARBA00023136"/>
    </source>
</evidence>
<dbReference type="SUPFAM" id="SSF53448">
    <property type="entry name" value="Nucleotide-diphospho-sugar transferases"/>
    <property type="match status" value="1"/>
</dbReference>
<gene>
    <name evidence="9" type="ORF">A2W58_02070</name>
</gene>
<dbReference type="CDD" id="cd04179">
    <property type="entry name" value="DPM_DPG-synthase_like"/>
    <property type="match status" value="1"/>
</dbReference>
<dbReference type="GO" id="GO:0009103">
    <property type="term" value="P:lipopolysaccharide biosynthetic process"/>
    <property type="evidence" value="ECO:0007669"/>
    <property type="project" value="UniProtKB-KW"/>
</dbReference>
<evidence type="ECO:0000256" key="6">
    <source>
        <dbReference type="ARBA" id="ARBA00022989"/>
    </source>
</evidence>
<evidence type="ECO:0000313" key="9">
    <source>
        <dbReference type="EMBL" id="OHA93032.1"/>
    </source>
</evidence>
<dbReference type="InterPro" id="IPR001173">
    <property type="entry name" value="Glyco_trans_2-like"/>
</dbReference>
<evidence type="ECO:0000256" key="1">
    <source>
        <dbReference type="ARBA" id="ARBA00022475"/>
    </source>
</evidence>
<proteinExistence type="predicted"/>
<evidence type="ECO:0000313" key="10">
    <source>
        <dbReference type="Proteomes" id="UP000179264"/>
    </source>
</evidence>
<evidence type="ECO:0000259" key="8">
    <source>
        <dbReference type="Pfam" id="PF00535"/>
    </source>
</evidence>
<name>A0A1G2T796_9BACT</name>
<comment type="caution">
    <text evidence="9">The sequence shown here is derived from an EMBL/GenBank/DDBJ whole genome shotgun (WGS) entry which is preliminary data.</text>
</comment>
<dbReference type="PANTHER" id="PTHR48090">
    <property type="entry name" value="UNDECAPRENYL-PHOSPHATE 4-DEOXY-4-FORMAMIDO-L-ARABINOSE TRANSFERASE-RELATED"/>
    <property type="match status" value="1"/>
</dbReference>
<dbReference type="AlphaFoldDB" id="A0A1G2T796"/>
<keyword evidence="2" id="KW-0328">Glycosyltransferase</keyword>